<comment type="caution">
    <text evidence="2">The sequence shown here is derived from an EMBL/GenBank/DDBJ whole genome shotgun (WGS) entry which is preliminary data.</text>
</comment>
<feature type="signal peptide" evidence="1">
    <location>
        <begin position="1"/>
        <end position="22"/>
    </location>
</feature>
<organism evidence="2 3">
    <name type="scientific">Penicillium polonicum</name>
    <dbReference type="NCBI Taxonomy" id="60169"/>
    <lineage>
        <taxon>Eukaryota</taxon>
        <taxon>Fungi</taxon>
        <taxon>Dikarya</taxon>
        <taxon>Ascomycota</taxon>
        <taxon>Pezizomycotina</taxon>
        <taxon>Eurotiomycetes</taxon>
        <taxon>Eurotiomycetidae</taxon>
        <taxon>Eurotiales</taxon>
        <taxon>Aspergillaceae</taxon>
        <taxon>Penicillium</taxon>
    </lineage>
</organism>
<dbReference type="Proteomes" id="UP000191408">
    <property type="component" value="Unassembled WGS sequence"/>
</dbReference>
<evidence type="ECO:0000256" key="1">
    <source>
        <dbReference type="SAM" id="SignalP"/>
    </source>
</evidence>
<dbReference type="EMBL" id="MDYM01000013">
    <property type="protein sequence ID" value="OQD62146.1"/>
    <property type="molecule type" value="Genomic_DNA"/>
</dbReference>
<proteinExistence type="predicted"/>
<dbReference type="OrthoDB" id="3674944at2759"/>
<accession>A0A1V6NCF0</accession>
<feature type="chain" id="PRO_5012506191" evidence="1">
    <location>
        <begin position="23"/>
        <end position="103"/>
    </location>
</feature>
<evidence type="ECO:0000313" key="3">
    <source>
        <dbReference type="Proteomes" id="UP000191408"/>
    </source>
</evidence>
<keyword evidence="3" id="KW-1185">Reference proteome</keyword>
<protein>
    <submittedName>
        <fullName evidence="2">Uncharacterized protein</fullName>
    </submittedName>
</protein>
<keyword evidence="1" id="KW-0732">Signal</keyword>
<evidence type="ECO:0000313" key="2">
    <source>
        <dbReference type="EMBL" id="OQD62146.1"/>
    </source>
</evidence>
<reference evidence="3" key="1">
    <citation type="journal article" date="2017" name="Nat. Microbiol.">
        <title>Global analysis of biosynthetic gene clusters reveals vast potential of secondary metabolite production in Penicillium species.</title>
        <authorList>
            <person name="Nielsen J.C."/>
            <person name="Grijseels S."/>
            <person name="Prigent S."/>
            <person name="Ji B."/>
            <person name="Dainat J."/>
            <person name="Nielsen K.F."/>
            <person name="Frisvad J.C."/>
            <person name="Workman M."/>
            <person name="Nielsen J."/>
        </authorList>
    </citation>
    <scope>NUCLEOTIDE SEQUENCE [LARGE SCALE GENOMIC DNA]</scope>
    <source>
        <strain evidence="3">IBT 4502</strain>
    </source>
</reference>
<gene>
    <name evidence="2" type="ORF">PENPOL_c013G01915</name>
</gene>
<sequence>MKVSVVSLIAPMVAILASTVVGENHYYCACQQSSGSSTLVDGNTRQCCTAQGGSFPTYQDVTKQGVEVSYSGNYCYKSGGDIHGKDFYNCCAGKSGSSDSTCW</sequence>
<name>A0A1V6NCF0_PENPO</name>
<dbReference type="AlphaFoldDB" id="A0A1V6NCF0"/>